<evidence type="ECO:0000256" key="6">
    <source>
        <dbReference type="ARBA" id="ARBA00022741"/>
    </source>
</evidence>
<evidence type="ECO:0000256" key="7">
    <source>
        <dbReference type="ARBA" id="ARBA00022759"/>
    </source>
</evidence>
<evidence type="ECO:0000256" key="12">
    <source>
        <dbReference type="ARBA" id="ARBA00022918"/>
    </source>
</evidence>
<keyword evidence="16" id="KW-0863">Zinc-finger</keyword>
<dbReference type="InterPro" id="IPR025314">
    <property type="entry name" value="DUF4219"/>
</dbReference>
<dbReference type="Pfam" id="PF14223">
    <property type="entry name" value="Retrotran_gag_2"/>
    <property type="match status" value="1"/>
</dbReference>
<dbReference type="GO" id="GO:0006508">
    <property type="term" value="P:proteolysis"/>
    <property type="evidence" value="ECO:0007669"/>
    <property type="project" value="UniProtKB-KW"/>
</dbReference>
<dbReference type="PANTHER" id="PTHR42648:SF11">
    <property type="entry name" value="TRANSPOSON TY4-P GAG-POL POLYPROTEIN"/>
    <property type="match status" value="1"/>
</dbReference>
<accession>A0AAD4WUM7</accession>
<keyword evidence="20" id="KW-1185">Reference proteome</keyword>
<evidence type="ECO:0000256" key="16">
    <source>
        <dbReference type="PROSITE-ProRule" id="PRU00047"/>
    </source>
</evidence>
<dbReference type="PANTHER" id="PTHR42648">
    <property type="entry name" value="TRANSPOSASE, PUTATIVE-RELATED"/>
    <property type="match status" value="1"/>
</dbReference>
<dbReference type="Pfam" id="PF13961">
    <property type="entry name" value="DUF4219"/>
    <property type="match status" value="1"/>
</dbReference>
<dbReference type="InterPro" id="IPR036397">
    <property type="entry name" value="RNaseH_sf"/>
</dbReference>
<keyword evidence="7" id="KW-0255">Endonuclease</keyword>
<dbReference type="InterPro" id="IPR012337">
    <property type="entry name" value="RNaseH-like_sf"/>
</dbReference>
<sequence length="685" mass="77638">MVGSGSAGGDLRTPQFNGSNYDYWSVKMETILIAYDLWDAVEIGIQPQLIIEKEAGSEGIGMKRVRLSKFKNEKTAKGAWEFLRSEFRGDNKVRAVKLQAIRADFEYLRMNDVESLDDYLARFFETVNNLKSLGEDVTEKRIVQKLLMSLSRRYKSIVSIIEETRDLDIIRVEEILASVKVYDKREDLHDERDKLAGTEKAFSSKPRCGKCNRFGHLTKDCDNGKQVANCAKKEEVTIGTMFYACHASSIASSKSVWFVDSACSNHMTSQESLLINLDKSVTCKVKMGTGDLVQATGKGTLVVETRKGRRYINEVLLVPGLDDNLLSIGQMMEHGYYILFGGNYALICDDSSLDNVVAKVAMAGNKCFPLSMESICSMGMKAAVQEDPWIWHRRLGHLNFASMKKMQQTQMVLGLPDFSEKEGVCEGCVYGKSHREPFENEKPWRAKNPLELIHTNKLRSDRGGEYTSHEFLEYCSDLGMERQLTIAYSPQQNGIAERRNRTICEMARSMMPEKKLPVKLWAEAVGTAVYLQNMCYTTSVTDKTPFEAFTRRKPGVKHLRVFGSICYNHIPSNLRQKFDDKASKGIFMGYGSYEKGYRIYNFQIEKIILSRSVVFYENKSWNWESKQDETVHVTPIFENGGSEITEPEGTFHETHNIASPNLNQLISYDEHVSESNGSAKNDSCS</sequence>
<dbReference type="Pfam" id="PF25597">
    <property type="entry name" value="SH3_retrovirus"/>
    <property type="match status" value="1"/>
</dbReference>
<evidence type="ECO:0000256" key="1">
    <source>
        <dbReference type="ARBA" id="ARBA00002180"/>
    </source>
</evidence>
<keyword evidence="8" id="KW-0378">Hydrolase</keyword>
<keyword evidence="16" id="KW-0862">Zinc</keyword>
<dbReference type="GO" id="GO:0003676">
    <property type="term" value="F:nucleic acid binding"/>
    <property type="evidence" value="ECO:0007669"/>
    <property type="project" value="InterPro"/>
</dbReference>
<keyword evidence="6" id="KW-0547">Nucleotide-binding</keyword>
<evidence type="ECO:0000256" key="10">
    <source>
        <dbReference type="ARBA" id="ARBA00022842"/>
    </source>
</evidence>
<evidence type="ECO:0000256" key="11">
    <source>
        <dbReference type="ARBA" id="ARBA00022908"/>
    </source>
</evidence>
<keyword evidence="13" id="KW-0808">Transferase</keyword>
<keyword evidence="5" id="KW-0479">Metal-binding</keyword>
<evidence type="ECO:0000313" key="20">
    <source>
        <dbReference type="Proteomes" id="UP001054821"/>
    </source>
</evidence>
<dbReference type="EMBL" id="JAJFAZ020000001">
    <property type="protein sequence ID" value="KAI5348587.1"/>
    <property type="molecule type" value="Genomic_DNA"/>
</dbReference>
<keyword evidence="4" id="KW-0540">Nuclease</keyword>
<dbReference type="AlphaFoldDB" id="A0AAD4WUM7"/>
<keyword evidence="12" id="KW-0695">RNA-directed DNA polymerase</keyword>
<evidence type="ECO:0000313" key="19">
    <source>
        <dbReference type="EMBL" id="KAI5348587.1"/>
    </source>
</evidence>
<dbReference type="InterPro" id="IPR001584">
    <property type="entry name" value="Integrase_cat-core"/>
</dbReference>
<name>A0AAD4WUM7_PRUDU</name>
<dbReference type="InterPro" id="IPR054722">
    <property type="entry name" value="PolX-like_BBD"/>
</dbReference>
<comment type="function">
    <text evidence="1">The aspartyl protease (PR) mediates the proteolytic cleavages of the Gag and Gag-Pol polyproteins after assembly of the VLP.</text>
</comment>
<evidence type="ECO:0000256" key="14">
    <source>
        <dbReference type="ARBA" id="ARBA00023113"/>
    </source>
</evidence>
<evidence type="ECO:0000256" key="4">
    <source>
        <dbReference type="ARBA" id="ARBA00022722"/>
    </source>
</evidence>
<keyword evidence="3" id="KW-0645">Protease</keyword>
<evidence type="ECO:0000256" key="13">
    <source>
        <dbReference type="ARBA" id="ARBA00022932"/>
    </source>
</evidence>
<gene>
    <name evidence="19" type="ORF">L3X38_001474</name>
</gene>
<evidence type="ECO:0000256" key="3">
    <source>
        <dbReference type="ARBA" id="ARBA00022670"/>
    </source>
</evidence>
<evidence type="ECO:0000256" key="5">
    <source>
        <dbReference type="ARBA" id="ARBA00022723"/>
    </source>
</evidence>
<dbReference type="GO" id="GO:0015074">
    <property type="term" value="P:DNA integration"/>
    <property type="evidence" value="ECO:0007669"/>
    <property type="project" value="InterPro"/>
</dbReference>
<protein>
    <recommendedName>
        <fullName evidence="21">Retrovirus-related Pol polyprotein from transposon TNT 1-94</fullName>
    </recommendedName>
</protein>
<keyword evidence="13" id="KW-0239">DNA-directed DNA polymerase</keyword>
<dbReference type="PROSITE" id="PS50158">
    <property type="entry name" value="ZF_CCHC"/>
    <property type="match status" value="1"/>
</dbReference>
<dbReference type="Pfam" id="PF13976">
    <property type="entry name" value="gag_pre-integrs"/>
    <property type="match status" value="1"/>
</dbReference>
<keyword evidence="13" id="KW-0548">Nucleotidyltransferase</keyword>
<organism evidence="19 20">
    <name type="scientific">Prunus dulcis</name>
    <name type="common">Almond</name>
    <name type="synonym">Amygdalus dulcis</name>
    <dbReference type="NCBI Taxonomy" id="3755"/>
    <lineage>
        <taxon>Eukaryota</taxon>
        <taxon>Viridiplantae</taxon>
        <taxon>Streptophyta</taxon>
        <taxon>Embryophyta</taxon>
        <taxon>Tracheophyta</taxon>
        <taxon>Spermatophyta</taxon>
        <taxon>Magnoliopsida</taxon>
        <taxon>eudicotyledons</taxon>
        <taxon>Gunneridae</taxon>
        <taxon>Pentapetalae</taxon>
        <taxon>rosids</taxon>
        <taxon>fabids</taxon>
        <taxon>Rosales</taxon>
        <taxon>Rosaceae</taxon>
        <taxon>Amygdaloideae</taxon>
        <taxon>Amygdaleae</taxon>
        <taxon>Prunus</taxon>
    </lineage>
</organism>
<keyword evidence="15" id="KW-0233">DNA recombination</keyword>
<dbReference type="InterPro" id="IPR057670">
    <property type="entry name" value="SH3_retrovirus"/>
</dbReference>
<evidence type="ECO:0000256" key="2">
    <source>
        <dbReference type="ARBA" id="ARBA00022612"/>
    </source>
</evidence>
<evidence type="ECO:0000259" key="18">
    <source>
        <dbReference type="PROSITE" id="PS50994"/>
    </source>
</evidence>
<dbReference type="InterPro" id="IPR039537">
    <property type="entry name" value="Retrotran_Ty1/copia-like"/>
</dbReference>
<keyword evidence="10" id="KW-0460">Magnesium</keyword>
<feature type="domain" description="CCHC-type" evidence="17">
    <location>
        <begin position="207"/>
        <end position="221"/>
    </location>
</feature>
<evidence type="ECO:0000256" key="15">
    <source>
        <dbReference type="ARBA" id="ARBA00023172"/>
    </source>
</evidence>
<reference evidence="19 20" key="1">
    <citation type="journal article" date="2022" name="G3 (Bethesda)">
        <title>Whole-genome sequence and methylome profiling of the almond [Prunus dulcis (Mill.) D.A. Webb] cultivar 'Nonpareil'.</title>
        <authorList>
            <person name="D'Amico-Willman K.M."/>
            <person name="Ouma W.Z."/>
            <person name="Meulia T."/>
            <person name="Sideli G.M."/>
            <person name="Gradziel T.M."/>
            <person name="Fresnedo-Ramirez J."/>
        </authorList>
    </citation>
    <scope>NUCLEOTIDE SEQUENCE [LARGE SCALE GENOMIC DNA]</scope>
    <source>
        <strain evidence="19">Clone GOH B32 T37-40</strain>
    </source>
</reference>
<keyword evidence="9" id="KW-0067">ATP-binding</keyword>
<keyword evidence="14" id="KW-0917">Virion maturation</keyword>
<feature type="domain" description="Integrase catalytic" evidence="18">
    <location>
        <begin position="458"/>
        <end position="553"/>
    </location>
</feature>
<evidence type="ECO:0000256" key="8">
    <source>
        <dbReference type="ARBA" id="ARBA00022801"/>
    </source>
</evidence>
<dbReference type="GO" id="GO:0008233">
    <property type="term" value="F:peptidase activity"/>
    <property type="evidence" value="ECO:0007669"/>
    <property type="project" value="UniProtKB-KW"/>
</dbReference>
<dbReference type="Pfam" id="PF22936">
    <property type="entry name" value="Pol_BBD"/>
    <property type="match status" value="1"/>
</dbReference>
<dbReference type="InterPro" id="IPR001878">
    <property type="entry name" value="Znf_CCHC"/>
</dbReference>
<evidence type="ECO:0000256" key="9">
    <source>
        <dbReference type="ARBA" id="ARBA00022840"/>
    </source>
</evidence>
<dbReference type="GO" id="GO:0008270">
    <property type="term" value="F:zinc ion binding"/>
    <property type="evidence" value="ECO:0007669"/>
    <property type="project" value="UniProtKB-KW"/>
</dbReference>
<proteinExistence type="predicted"/>
<keyword evidence="2" id="KW-1188">Viral release from host cell</keyword>
<comment type="caution">
    <text evidence="19">The sequence shown here is derived from an EMBL/GenBank/DDBJ whole genome shotgun (WGS) entry which is preliminary data.</text>
</comment>
<evidence type="ECO:0000259" key="17">
    <source>
        <dbReference type="PROSITE" id="PS50158"/>
    </source>
</evidence>
<dbReference type="PROSITE" id="PS50994">
    <property type="entry name" value="INTEGRASE"/>
    <property type="match status" value="1"/>
</dbReference>
<dbReference type="Proteomes" id="UP001054821">
    <property type="component" value="Chromosome 1"/>
</dbReference>
<dbReference type="InterPro" id="IPR025724">
    <property type="entry name" value="GAG-pre-integrase_dom"/>
</dbReference>
<keyword evidence="11" id="KW-0229">DNA integration</keyword>
<dbReference type="Gene3D" id="3.30.420.10">
    <property type="entry name" value="Ribonuclease H-like superfamily/Ribonuclease H"/>
    <property type="match status" value="1"/>
</dbReference>
<dbReference type="SUPFAM" id="SSF53098">
    <property type="entry name" value="Ribonuclease H-like"/>
    <property type="match status" value="1"/>
</dbReference>
<evidence type="ECO:0008006" key="21">
    <source>
        <dbReference type="Google" id="ProtNLM"/>
    </source>
</evidence>